<comment type="similarity">
    <text evidence="1 2">Belongs to the phD/YefM antitoxin family.</text>
</comment>
<comment type="caution">
    <text evidence="3">The sequence shown here is derived from an EMBL/GenBank/DDBJ whole genome shotgun (WGS) entry which is preliminary data.</text>
</comment>
<name>A0A9W6Q6Z0_9ACTN</name>
<dbReference type="InterPro" id="IPR051405">
    <property type="entry name" value="phD/YefM_antitoxin"/>
</dbReference>
<evidence type="ECO:0000313" key="3">
    <source>
        <dbReference type="EMBL" id="GLW69911.1"/>
    </source>
</evidence>
<sequence length="69" mass="7594">MPESLSISEARPHLCRLARHVSDTRDRVTLTVHGRPAAVLVNPRQLADLEATLAWYRTRLPAPTPGPSA</sequence>
<dbReference type="PANTHER" id="PTHR33713:SF10">
    <property type="entry name" value="ANTITOXIN YAFN"/>
    <property type="match status" value="1"/>
</dbReference>
<evidence type="ECO:0000256" key="2">
    <source>
        <dbReference type="RuleBase" id="RU362080"/>
    </source>
</evidence>
<dbReference type="EMBL" id="BSSA01000006">
    <property type="protein sequence ID" value="GLW69911.1"/>
    <property type="molecule type" value="Genomic_DNA"/>
</dbReference>
<comment type="function">
    <text evidence="2">Antitoxin component of a type II toxin-antitoxin (TA) system.</text>
</comment>
<evidence type="ECO:0000313" key="4">
    <source>
        <dbReference type="Proteomes" id="UP001165041"/>
    </source>
</evidence>
<gene>
    <name evidence="3" type="ORF">Kpho02_22100</name>
</gene>
<dbReference type="SUPFAM" id="SSF143120">
    <property type="entry name" value="YefM-like"/>
    <property type="match status" value="1"/>
</dbReference>
<dbReference type="NCBIfam" id="TIGR01552">
    <property type="entry name" value="phd_fam"/>
    <property type="match status" value="1"/>
</dbReference>
<reference evidence="3" key="1">
    <citation type="submission" date="2023-02" db="EMBL/GenBank/DDBJ databases">
        <title>Kitasatospora phosalacinea NBRC 14627.</title>
        <authorList>
            <person name="Ichikawa N."/>
            <person name="Sato H."/>
            <person name="Tonouchi N."/>
        </authorList>
    </citation>
    <scope>NUCLEOTIDE SEQUENCE</scope>
    <source>
        <strain evidence="3">NBRC 14627</strain>
    </source>
</reference>
<dbReference type="Proteomes" id="UP001165041">
    <property type="component" value="Unassembled WGS sequence"/>
</dbReference>
<dbReference type="PANTHER" id="PTHR33713">
    <property type="entry name" value="ANTITOXIN YAFN-RELATED"/>
    <property type="match status" value="1"/>
</dbReference>
<dbReference type="Pfam" id="PF02604">
    <property type="entry name" value="PhdYeFM_antitox"/>
    <property type="match status" value="1"/>
</dbReference>
<proteinExistence type="inferred from homology"/>
<accession>A0A9W6Q6Z0</accession>
<dbReference type="InterPro" id="IPR006442">
    <property type="entry name" value="Antitoxin_Phd/YefM"/>
</dbReference>
<dbReference type="AlphaFoldDB" id="A0A9W6Q6Z0"/>
<organism evidence="3 4">
    <name type="scientific">Kitasatospora phosalacinea</name>
    <dbReference type="NCBI Taxonomy" id="2065"/>
    <lineage>
        <taxon>Bacteria</taxon>
        <taxon>Bacillati</taxon>
        <taxon>Actinomycetota</taxon>
        <taxon>Actinomycetes</taxon>
        <taxon>Kitasatosporales</taxon>
        <taxon>Streptomycetaceae</taxon>
        <taxon>Kitasatospora</taxon>
    </lineage>
</organism>
<protein>
    <recommendedName>
        <fullName evidence="2">Antitoxin</fullName>
    </recommendedName>
</protein>
<dbReference type="Gene3D" id="3.40.1620.10">
    <property type="entry name" value="YefM-like domain"/>
    <property type="match status" value="1"/>
</dbReference>
<dbReference type="InterPro" id="IPR036165">
    <property type="entry name" value="YefM-like_sf"/>
</dbReference>
<dbReference type="RefSeq" id="WP_285735778.1">
    <property type="nucleotide sequence ID" value="NZ_BSSA01000006.1"/>
</dbReference>
<evidence type="ECO:0000256" key="1">
    <source>
        <dbReference type="ARBA" id="ARBA00009981"/>
    </source>
</evidence>